<organism evidence="1 2">
    <name type="scientific">Wuchereria bancrofti</name>
    <dbReference type="NCBI Taxonomy" id="6293"/>
    <lineage>
        <taxon>Eukaryota</taxon>
        <taxon>Metazoa</taxon>
        <taxon>Ecdysozoa</taxon>
        <taxon>Nematoda</taxon>
        <taxon>Chromadorea</taxon>
        <taxon>Rhabditida</taxon>
        <taxon>Spirurina</taxon>
        <taxon>Spiruromorpha</taxon>
        <taxon>Filarioidea</taxon>
        <taxon>Onchocercidae</taxon>
        <taxon>Wuchereria</taxon>
    </lineage>
</organism>
<dbReference type="Proteomes" id="UP000270924">
    <property type="component" value="Unassembled WGS sequence"/>
</dbReference>
<evidence type="ECO:0000313" key="1">
    <source>
        <dbReference type="EMBL" id="VDM12552.1"/>
    </source>
</evidence>
<dbReference type="InParanoid" id="A0A3P7FPS7"/>
<dbReference type="EMBL" id="UYWW01003213">
    <property type="protein sequence ID" value="VDM12552.1"/>
    <property type="molecule type" value="Genomic_DNA"/>
</dbReference>
<proteinExistence type="predicted"/>
<evidence type="ECO:0000313" key="2">
    <source>
        <dbReference type="Proteomes" id="UP000270924"/>
    </source>
</evidence>
<keyword evidence="2" id="KW-1185">Reference proteome</keyword>
<name>A0A3P7FPS7_WUCBA</name>
<accession>A0A3P7FPS7</accession>
<dbReference type="AlphaFoldDB" id="A0A3P7FPS7"/>
<reference evidence="1 2" key="1">
    <citation type="submission" date="2018-11" db="EMBL/GenBank/DDBJ databases">
        <authorList>
            <consortium name="Pathogen Informatics"/>
        </authorList>
    </citation>
    <scope>NUCLEOTIDE SEQUENCE [LARGE SCALE GENOMIC DNA]</scope>
</reference>
<protein>
    <submittedName>
        <fullName evidence="1">Uncharacterized protein</fullName>
    </submittedName>
</protein>
<dbReference type="OrthoDB" id="5816023at2759"/>
<sequence>MQWCLPTFINIGNLRLRSGSRLLTYNNARSYVRTYSSINELSILNFLLAGRGLRKTCDRNDRLYSVDEMIAQFDISTINDDALLINTYKLMKPERQERLLEQQLELDEEVRLLDMFDKNFLEDMKFSDSMPKNIMRNDNSYKLREFLKRVRDSCVDYDDYWVEKLVKAVPKGSETNDALIESLKFGTDKLSNQSNFYFIHLSLIKEIVSSGDRDLWNCDFIRNVVRQFSTAITFDGSTVVMNALFALYYELEEKNFSYENEEIVQKALHLLNDSIDPSLNVTICSYLDKIFARKYNTSWAFTIAELLKTSSSRTSDSTWRMRLSQLLLHDSSLISVKQSEEIFMLAKSLENRTQHINVSECEIISMNFHFCKLLAELVQQKKMDMEIFFDDDWRCIHIRNEILLQLIAMGRTELIKAVWDTPNLRLLDLVEVGHHSDRDYFDRGLSILCEERNTLSACKFIASLKNPSLATLGSLFDALELHSMTNPLVLNALLQKSEAWNSKIIPIIASKVAEQLTLPRWECRDNALSQLTVLVKYGYNGSGKL</sequence>
<gene>
    <name evidence="1" type="ORF">WBA_LOCUS5938</name>
</gene>